<feature type="transmembrane region" description="Helical" evidence="1">
    <location>
        <begin position="191"/>
        <end position="216"/>
    </location>
</feature>
<feature type="transmembrane region" description="Helical" evidence="1">
    <location>
        <begin position="158"/>
        <end position="179"/>
    </location>
</feature>
<dbReference type="InterPro" id="IPR047831">
    <property type="entry name" value="GPR180/TMEM145"/>
</dbReference>
<keyword evidence="4" id="KW-1185">Reference proteome</keyword>
<feature type="domain" description="GPR180/TMEM145 transmembrane" evidence="2">
    <location>
        <begin position="164"/>
        <end position="382"/>
    </location>
</feature>
<feature type="transmembrane region" description="Helical" evidence="1">
    <location>
        <begin position="298"/>
        <end position="317"/>
    </location>
</feature>
<proteinExistence type="predicted"/>
<dbReference type="OrthoDB" id="45670at2759"/>
<evidence type="ECO:0000313" key="3">
    <source>
        <dbReference type="EMBL" id="OMJ68862.1"/>
    </source>
</evidence>
<dbReference type="InterPro" id="IPR019336">
    <property type="entry name" value="GPR180/TMEM145_TM"/>
</dbReference>
<evidence type="ECO:0000313" key="4">
    <source>
        <dbReference type="Proteomes" id="UP000187209"/>
    </source>
</evidence>
<feature type="transmembrane region" description="Helical" evidence="1">
    <location>
        <begin position="228"/>
        <end position="252"/>
    </location>
</feature>
<feature type="transmembrane region" description="Helical" evidence="1">
    <location>
        <begin position="337"/>
        <end position="358"/>
    </location>
</feature>
<dbReference type="PANTHER" id="PTHR23252:SF24">
    <property type="entry name" value="TRANSMEMBRANE PROTEIN 145"/>
    <property type="match status" value="1"/>
</dbReference>
<keyword evidence="1" id="KW-0812">Transmembrane</keyword>
<reference evidence="3 4" key="1">
    <citation type="submission" date="2016-11" db="EMBL/GenBank/DDBJ databases">
        <title>The macronuclear genome of Stentor coeruleus: a giant cell with tiny introns.</title>
        <authorList>
            <person name="Slabodnick M."/>
            <person name="Ruby J.G."/>
            <person name="Reiff S.B."/>
            <person name="Swart E.C."/>
            <person name="Gosai S."/>
            <person name="Prabakaran S."/>
            <person name="Witkowska E."/>
            <person name="Larue G.E."/>
            <person name="Fisher S."/>
            <person name="Freeman R.M."/>
            <person name="Gunawardena J."/>
            <person name="Chu W."/>
            <person name="Stover N.A."/>
            <person name="Gregory B.D."/>
            <person name="Nowacki M."/>
            <person name="Derisi J."/>
            <person name="Roy S.W."/>
            <person name="Marshall W.F."/>
            <person name="Sood P."/>
        </authorList>
    </citation>
    <scope>NUCLEOTIDE SEQUENCE [LARGE SCALE GENOMIC DNA]</scope>
    <source>
        <strain evidence="3">WM001</strain>
    </source>
</reference>
<protein>
    <recommendedName>
        <fullName evidence="2">GPR180/TMEM145 transmembrane domain-containing protein</fullName>
    </recommendedName>
</protein>
<accession>A0A1R2AWL5</accession>
<evidence type="ECO:0000259" key="2">
    <source>
        <dbReference type="Pfam" id="PF10192"/>
    </source>
</evidence>
<dbReference type="AlphaFoldDB" id="A0A1R2AWL5"/>
<evidence type="ECO:0000256" key="1">
    <source>
        <dbReference type="SAM" id="Phobius"/>
    </source>
</evidence>
<comment type="caution">
    <text evidence="3">The sequence shown here is derived from an EMBL/GenBank/DDBJ whole genome shotgun (WGS) entry which is preliminary data.</text>
</comment>
<keyword evidence="1" id="KW-0472">Membrane</keyword>
<keyword evidence="1" id="KW-1133">Transmembrane helix</keyword>
<name>A0A1R2AWL5_9CILI</name>
<organism evidence="3 4">
    <name type="scientific">Stentor coeruleus</name>
    <dbReference type="NCBI Taxonomy" id="5963"/>
    <lineage>
        <taxon>Eukaryota</taxon>
        <taxon>Sar</taxon>
        <taxon>Alveolata</taxon>
        <taxon>Ciliophora</taxon>
        <taxon>Postciliodesmatophora</taxon>
        <taxon>Heterotrichea</taxon>
        <taxon>Heterotrichida</taxon>
        <taxon>Stentoridae</taxon>
        <taxon>Stentor</taxon>
    </lineage>
</organism>
<dbReference type="EMBL" id="MPUH01001270">
    <property type="protein sequence ID" value="OMJ68862.1"/>
    <property type="molecule type" value="Genomic_DNA"/>
</dbReference>
<feature type="transmembrane region" description="Helical" evidence="1">
    <location>
        <begin position="364"/>
        <end position="386"/>
    </location>
</feature>
<dbReference type="Proteomes" id="UP000187209">
    <property type="component" value="Unassembled WGS sequence"/>
</dbReference>
<dbReference type="PANTHER" id="PTHR23252">
    <property type="entry name" value="INTIMAL THICKNESS RECEPTOR-RELATED"/>
    <property type="match status" value="1"/>
</dbReference>
<dbReference type="GO" id="GO:0007186">
    <property type="term" value="P:G protein-coupled receptor signaling pathway"/>
    <property type="evidence" value="ECO:0007669"/>
    <property type="project" value="InterPro"/>
</dbReference>
<feature type="transmembrane region" description="Helical" evidence="1">
    <location>
        <begin position="264"/>
        <end position="286"/>
    </location>
</feature>
<sequence length="408" mass="46859">MFITLLLLSLAQGKHVSTVLSLTLDEPWKYVSKFASNIGTSSWDMKVKYYKPLDKNSEKFTEFKSSVYIDSKWPDALIQQSCENKESVSKKHKTLQVPINGKWSETIEGTLSTNLHTHFWYISLSSCNITSAFRFRVEMNFLQPDGSHFSAEEQGLDYVFISVLIIFFIALCGNMIKLIKDFKKTADLETNLLVLNIAIGFQFLGIICEVLHIWVYSYNGRGIVVLDVFFQIFECLSSIIITILLIVISTGWTLKYKNFPDPDTYVPICLLVVIINLLIVGIGRITEDSYYRNSDFEGLTGYFLVSIRVIMWFWFVFNMRRLYENANEKFFKVLNRFGIMASGYFLTLPVVLGISWSFEPYMRNVFVVVAVNCMQVLVFVFLTHLFSEKSAFYKASTMSGSVLPGKIQ</sequence>
<gene>
    <name evidence="3" type="ORF">SteCoe_33554</name>
</gene>
<dbReference type="GO" id="GO:0019236">
    <property type="term" value="P:response to pheromone"/>
    <property type="evidence" value="ECO:0007669"/>
    <property type="project" value="InterPro"/>
</dbReference>
<dbReference type="Pfam" id="PF10192">
    <property type="entry name" value="GPR180-TMEM145_TM"/>
    <property type="match status" value="1"/>
</dbReference>